<evidence type="ECO:0000313" key="2">
    <source>
        <dbReference type="Proteomes" id="UP000015105"/>
    </source>
</evidence>
<reference evidence="2" key="2">
    <citation type="journal article" date="2017" name="Nat. Plants">
        <title>The Aegilops tauschii genome reveals multiple impacts of transposons.</title>
        <authorList>
            <person name="Zhao G."/>
            <person name="Zou C."/>
            <person name="Li K."/>
            <person name="Wang K."/>
            <person name="Li T."/>
            <person name="Gao L."/>
            <person name="Zhang X."/>
            <person name="Wang H."/>
            <person name="Yang Z."/>
            <person name="Liu X."/>
            <person name="Jiang W."/>
            <person name="Mao L."/>
            <person name="Kong X."/>
            <person name="Jiao Y."/>
            <person name="Jia J."/>
        </authorList>
    </citation>
    <scope>NUCLEOTIDE SEQUENCE [LARGE SCALE GENOMIC DNA]</scope>
    <source>
        <strain evidence="2">cv. AL8/78</strain>
    </source>
</reference>
<dbReference type="Proteomes" id="UP000015105">
    <property type="component" value="Chromosome 3D"/>
</dbReference>
<dbReference type="AlphaFoldDB" id="A0A453DW06"/>
<evidence type="ECO:0000313" key="1">
    <source>
        <dbReference type="EnsemblPlants" id="AET3Gv20122700.1"/>
    </source>
</evidence>
<dbReference type="EnsemblPlants" id="AET3Gv20122700.1">
    <property type="protein sequence ID" value="AET3Gv20122700.1"/>
    <property type="gene ID" value="AET3Gv20122700"/>
</dbReference>
<keyword evidence="2" id="KW-1185">Reference proteome</keyword>
<sequence length="88" mass="9808">LVTGGILIHLGGSYLLDLCKPHMKAIATKAIDKAEERGKEVARSDKSRAAAQKFIDQAINSFSIWALVFGWKKKKDEPKKEEEEAPKK</sequence>
<dbReference type="Gramene" id="AET3Gv20122700.1">
    <property type="protein sequence ID" value="AET3Gv20122700.1"/>
    <property type="gene ID" value="AET3Gv20122700"/>
</dbReference>
<organism evidence="1 2">
    <name type="scientific">Aegilops tauschii subsp. strangulata</name>
    <name type="common">Goatgrass</name>
    <dbReference type="NCBI Taxonomy" id="200361"/>
    <lineage>
        <taxon>Eukaryota</taxon>
        <taxon>Viridiplantae</taxon>
        <taxon>Streptophyta</taxon>
        <taxon>Embryophyta</taxon>
        <taxon>Tracheophyta</taxon>
        <taxon>Spermatophyta</taxon>
        <taxon>Magnoliopsida</taxon>
        <taxon>Liliopsida</taxon>
        <taxon>Poales</taxon>
        <taxon>Poaceae</taxon>
        <taxon>BOP clade</taxon>
        <taxon>Pooideae</taxon>
        <taxon>Triticodae</taxon>
        <taxon>Triticeae</taxon>
        <taxon>Triticinae</taxon>
        <taxon>Aegilops</taxon>
    </lineage>
</organism>
<reference evidence="1" key="3">
    <citation type="journal article" date="2017" name="Nature">
        <title>Genome sequence of the progenitor of the wheat D genome Aegilops tauschii.</title>
        <authorList>
            <person name="Luo M.C."/>
            <person name="Gu Y.Q."/>
            <person name="Puiu D."/>
            <person name="Wang H."/>
            <person name="Twardziok S.O."/>
            <person name="Deal K.R."/>
            <person name="Huo N."/>
            <person name="Zhu T."/>
            <person name="Wang L."/>
            <person name="Wang Y."/>
            <person name="McGuire P.E."/>
            <person name="Liu S."/>
            <person name="Long H."/>
            <person name="Ramasamy R.K."/>
            <person name="Rodriguez J.C."/>
            <person name="Van S.L."/>
            <person name="Yuan L."/>
            <person name="Wang Z."/>
            <person name="Xia Z."/>
            <person name="Xiao L."/>
            <person name="Anderson O.D."/>
            <person name="Ouyang S."/>
            <person name="Liang Y."/>
            <person name="Zimin A.V."/>
            <person name="Pertea G."/>
            <person name="Qi P."/>
            <person name="Bennetzen J.L."/>
            <person name="Dai X."/>
            <person name="Dawson M.W."/>
            <person name="Muller H.G."/>
            <person name="Kugler K."/>
            <person name="Rivarola-Duarte L."/>
            <person name="Spannagl M."/>
            <person name="Mayer K.F.X."/>
            <person name="Lu F.H."/>
            <person name="Bevan M.W."/>
            <person name="Leroy P."/>
            <person name="Li P."/>
            <person name="You F.M."/>
            <person name="Sun Q."/>
            <person name="Liu Z."/>
            <person name="Lyons E."/>
            <person name="Wicker T."/>
            <person name="Salzberg S.L."/>
            <person name="Devos K.M."/>
            <person name="Dvorak J."/>
        </authorList>
    </citation>
    <scope>NUCLEOTIDE SEQUENCE [LARGE SCALE GENOMIC DNA]</scope>
    <source>
        <strain evidence="1">cv. AL8/78</strain>
    </source>
</reference>
<reference evidence="2" key="1">
    <citation type="journal article" date="2014" name="Science">
        <title>Ancient hybridizations among the ancestral genomes of bread wheat.</title>
        <authorList>
            <consortium name="International Wheat Genome Sequencing Consortium,"/>
            <person name="Marcussen T."/>
            <person name="Sandve S.R."/>
            <person name="Heier L."/>
            <person name="Spannagl M."/>
            <person name="Pfeifer M."/>
            <person name="Jakobsen K.S."/>
            <person name="Wulff B.B."/>
            <person name="Steuernagel B."/>
            <person name="Mayer K.F."/>
            <person name="Olsen O.A."/>
        </authorList>
    </citation>
    <scope>NUCLEOTIDE SEQUENCE [LARGE SCALE GENOMIC DNA]</scope>
    <source>
        <strain evidence="2">cv. AL8/78</strain>
    </source>
</reference>
<accession>A0A453DW06</accession>
<reference evidence="1" key="4">
    <citation type="submission" date="2019-03" db="UniProtKB">
        <authorList>
            <consortium name="EnsemblPlants"/>
        </authorList>
    </citation>
    <scope>IDENTIFICATION</scope>
</reference>
<reference evidence="1" key="5">
    <citation type="journal article" date="2021" name="G3 (Bethesda)">
        <title>Aegilops tauschii genome assembly Aet v5.0 features greater sequence contiguity and improved annotation.</title>
        <authorList>
            <person name="Wang L."/>
            <person name="Zhu T."/>
            <person name="Rodriguez J.C."/>
            <person name="Deal K.R."/>
            <person name="Dubcovsky J."/>
            <person name="McGuire P.E."/>
            <person name="Lux T."/>
            <person name="Spannagl M."/>
            <person name="Mayer K.F.X."/>
            <person name="Baldrich P."/>
            <person name="Meyers B.C."/>
            <person name="Huo N."/>
            <person name="Gu Y.Q."/>
            <person name="Zhou H."/>
            <person name="Devos K.M."/>
            <person name="Bennetzen J.L."/>
            <person name="Unver T."/>
            <person name="Budak H."/>
            <person name="Gulick P.J."/>
            <person name="Galiba G."/>
            <person name="Kalapos B."/>
            <person name="Nelson D.R."/>
            <person name="Li P."/>
            <person name="You F.M."/>
            <person name="Luo M.C."/>
            <person name="Dvorak J."/>
        </authorList>
    </citation>
    <scope>NUCLEOTIDE SEQUENCE [LARGE SCALE GENOMIC DNA]</scope>
    <source>
        <strain evidence="1">cv. AL8/78</strain>
    </source>
</reference>
<name>A0A453DW06_AEGTS</name>
<protein>
    <submittedName>
        <fullName evidence="1">Uncharacterized protein</fullName>
    </submittedName>
</protein>
<proteinExistence type="predicted"/>